<dbReference type="AlphaFoldDB" id="A0A0K1EQN7"/>
<protein>
    <submittedName>
        <fullName evidence="1">Uncharacterized protein</fullName>
    </submittedName>
</protein>
<name>A0A0K1EQN7_CHOCO</name>
<dbReference type="OrthoDB" id="5478901at2"/>
<gene>
    <name evidence="1" type="ORF">CMC5_074710</name>
</gene>
<evidence type="ECO:0000313" key="1">
    <source>
        <dbReference type="EMBL" id="AKT43240.1"/>
    </source>
</evidence>
<organism evidence="1 2">
    <name type="scientific">Chondromyces crocatus</name>
    <dbReference type="NCBI Taxonomy" id="52"/>
    <lineage>
        <taxon>Bacteria</taxon>
        <taxon>Pseudomonadati</taxon>
        <taxon>Myxococcota</taxon>
        <taxon>Polyangia</taxon>
        <taxon>Polyangiales</taxon>
        <taxon>Polyangiaceae</taxon>
        <taxon>Chondromyces</taxon>
    </lineage>
</organism>
<sequence>MSSQLGLNVARILSDIPDRPLQDPGLQIELSKATLERPIQFDVAGARIEITPSTEATIEAFNAPGDVDRDGIVANAPPATSASSDGSDPTRPTPVLFLGKDAWLKYAVRAEAKASGSGEMPYLAASASAETSALVADYRRHPLTQSARAAVLADVAALRVPFLAEHVTALGVDDSLVLRVGANLATRLTLRWTDVFATHLSALGKLLPAGTPLGLTIEAGASVSGSVRIADTFQLVFWRHQPGRVRVLVQKAATREAKHTASISVTVEASDPAAFQQALDGTLDALVGSVGVKRFEALLDKLVLAQLAVNELPVLQRTLDRLGLAHLEADPTALKRAWEQLQQKARDILQKIATQKMTAGFRYEYDRIAENATLVDLDLTDARVKELHPQLVTLQLAGALGRLAPGELKRYLHQRSTTVTEAWGFSLDLGAWSVLGSKDGKTLREVRLYNTPDHENGPQKVAFLGTRLYEGQLFGEKVRWGGELKAAMSTFRQHPTAADLAYGVYLHLARGNALSADELRQAVDEAAAWGAFPTSEADAILARIKTAAGNQPVRTRLELRIDEDRVCRELLRLVASAAVDPYARALCRALPSSTNAARATPENRIRIYGPLWKMYLTEKGKDWTPARAAREAEHHLAKRHPEAADFRLWEQQQRAGSLADVLEKESRSGGPNDYLGLYRKWSGMTSAVQQLHQGIQGRADWSCVKRAFQSVEDLWKNAFELKAFGALLLDLAAQTTAGVGAIERTFTVTLGQGDAARNLTTTATPST</sequence>
<reference evidence="1 2" key="1">
    <citation type="submission" date="2015-07" db="EMBL/GenBank/DDBJ databases">
        <title>Genome analysis of myxobacterium Chondromyces crocatus Cm c5 reveals a high potential for natural compound synthesis and the genetic basis for the loss of fruiting body formation.</title>
        <authorList>
            <person name="Zaburannyi N."/>
            <person name="Bunk B."/>
            <person name="Maier J."/>
            <person name="Overmann J."/>
            <person name="Mueller R."/>
        </authorList>
    </citation>
    <scope>NUCLEOTIDE SEQUENCE [LARGE SCALE GENOMIC DNA]</scope>
    <source>
        <strain evidence="1 2">Cm c5</strain>
    </source>
</reference>
<dbReference type="Proteomes" id="UP000067626">
    <property type="component" value="Chromosome"/>
</dbReference>
<evidence type="ECO:0000313" key="2">
    <source>
        <dbReference type="Proteomes" id="UP000067626"/>
    </source>
</evidence>
<dbReference type="RefSeq" id="WP_050434740.1">
    <property type="nucleotide sequence ID" value="NZ_CP012159.1"/>
</dbReference>
<dbReference type="EMBL" id="CP012159">
    <property type="protein sequence ID" value="AKT43240.1"/>
    <property type="molecule type" value="Genomic_DNA"/>
</dbReference>
<dbReference type="KEGG" id="ccro:CMC5_074710"/>
<accession>A0A0K1EQN7</accession>
<proteinExistence type="predicted"/>
<keyword evidence="2" id="KW-1185">Reference proteome</keyword>